<keyword evidence="5" id="KW-0408">Iron</keyword>
<accession>A0A096AX25</accession>
<evidence type="ECO:0000256" key="4">
    <source>
        <dbReference type="ARBA" id="ARBA00022982"/>
    </source>
</evidence>
<comment type="caution">
    <text evidence="8">The sequence shown here is derived from an EMBL/GenBank/DDBJ whole genome shotgun (WGS) entry which is preliminary data.</text>
</comment>
<evidence type="ECO:0000256" key="5">
    <source>
        <dbReference type="ARBA" id="ARBA00023004"/>
    </source>
</evidence>
<sequence>MKKVFICTVCGYMYEGEEPLAECPVCHAKANKMEMIDSEKLKGTKTEANLQAAFSGESQAHTKYLYYASKAKSEGYEQIAGFFTETSINEKEHAKLWFKILHGGVIPTTTTNLENAADGENYEWTDMYDQMAKDAIEEGFKGIATKFKLVGSVEKHHEERYRKLLKNIEDQVVFSRDGDAIWQCRNCGHIVIGKKAPEFCPTCNHPKSFFQLQENNF</sequence>
<dbReference type="OrthoDB" id="9799749at2"/>
<dbReference type="CDD" id="cd01041">
    <property type="entry name" value="Rubrerythrin"/>
    <property type="match status" value="1"/>
</dbReference>
<keyword evidence="9" id="KW-1185">Reference proteome</keyword>
<dbReference type="InterPro" id="IPR052364">
    <property type="entry name" value="Rubrerythrin"/>
</dbReference>
<dbReference type="PANTHER" id="PTHR43865:SF1">
    <property type="entry name" value="RUBRERYTHRIN-RELATED"/>
    <property type="match status" value="1"/>
</dbReference>
<reference evidence="8 9" key="1">
    <citation type="submission" date="2014-07" db="EMBL/GenBank/DDBJ databases">
        <authorList>
            <person name="McCorrison J."/>
            <person name="Sanka R."/>
            <person name="Torralba M."/>
            <person name="Gillis M."/>
            <person name="Haft D.H."/>
            <person name="Methe B."/>
            <person name="Sutton G."/>
            <person name="Nelson K.E."/>
        </authorList>
    </citation>
    <scope>NUCLEOTIDE SEQUENCE [LARGE SCALE GENOMIC DNA]</scope>
    <source>
        <strain evidence="8 9">DNF00058</strain>
    </source>
</reference>
<dbReference type="PANTHER" id="PTHR43865">
    <property type="entry name" value="RUBRERYTHRIN-RELATED"/>
    <property type="match status" value="1"/>
</dbReference>
<keyword evidence="3" id="KW-0479">Metal-binding</keyword>
<dbReference type="NCBIfam" id="NF045767">
    <property type="entry name" value="RuberyRbr"/>
    <property type="match status" value="1"/>
</dbReference>
<dbReference type="GO" id="GO:0016491">
    <property type="term" value="F:oxidoreductase activity"/>
    <property type="evidence" value="ECO:0007669"/>
    <property type="project" value="InterPro"/>
</dbReference>
<feature type="domain" description="Ferritin-like diiron" evidence="7">
    <location>
        <begin position="40"/>
        <end position="172"/>
    </location>
</feature>
<dbReference type="InterPro" id="IPR012347">
    <property type="entry name" value="Ferritin-like"/>
</dbReference>
<evidence type="ECO:0000259" key="6">
    <source>
        <dbReference type="PROSITE" id="PS50903"/>
    </source>
</evidence>
<dbReference type="InterPro" id="IPR003251">
    <property type="entry name" value="Rr_diiron-bd_dom"/>
</dbReference>
<dbReference type="Pfam" id="PF21349">
    <property type="entry name" value="RUBY_RBDX"/>
    <property type="match status" value="2"/>
</dbReference>
<gene>
    <name evidence="8" type="ORF">HMPREF9302_07965</name>
</gene>
<dbReference type="InterPro" id="IPR009078">
    <property type="entry name" value="Ferritin-like_SF"/>
</dbReference>
<dbReference type="GO" id="GO:0005506">
    <property type="term" value="F:iron ion binding"/>
    <property type="evidence" value="ECO:0007669"/>
    <property type="project" value="InterPro"/>
</dbReference>
<evidence type="ECO:0000313" key="9">
    <source>
        <dbReference type="Proteomes" id="UP000029614"/>
    </source>
</evidence>
<dbReference type="EMBL" id="JRNU01000042">
    <property type="protein sequence ID" value="KGF51251.1"/>
    <property type="molecule type" value="Genomic_DNA"/>
</dbReference>
<feature type="domain" description="Rubredoxin-like" evidence="6">
    <location>
        <begin position="179"/>
        <end position="213"/>
    </location>
</feature>
<dbReference type="InterPro" id="IPR009040">
    <property type="entry name" value="Ferritin-like_diiron"/>
</dbReference>
<evidence type="ECO:0000256" key="2">
    <source>
        <dbReference type="ARBA" id="ARBA00022448"/>
    </source>
</evidence>
<evidence type="ECO:0000313" key="8">
    <source>
        <dbReference type="EMBL" id="KGF51251.1"/>
    </source>
</evidence>
<evidence type="ECO:0000256" key="1">
    <source>
        <dbReference type="ARBA" id="ARBA00001965"/>
    </source>
</evidence>
<dbReference type="Gene3D" id="2.20.28.10">
    <property type="match status" value="2"/>
</dbReference>
<dbReference type="Proteomes" id="UP000029614">
    <property type="component" value="Unassembled WGS sequence"/>
</dbReference>
<comment type="cofactor">
    <cofactor evidence="1">
        <name>Fe(3+)</name>
        <dbReference type="ChEBI" id="CHEBI:29034"/>
    </cofactor>
</comment>
<dbReference type="PROSITE" id="PS50905">
    <property type="entry name" value="FERRITIN_LIKE"/>
    <property type="match status" value="1"/>
</dbReference>
<dbReference type="Gene3D" id="1.20.1260.10">
    <property type="match status" value="1"/>
</dbReference>
<evidence type="ECO:0000256" key="3">
    <source>
        <dbReference type="ARBA" id="ARBA00022723"/>
    </source>
</evidence>
<name>A0A096AX25_9BACT</name>
<dbReference type="AlphaFoldDB" id="A0A096AX25"/>
<organism evidence="8 9">
    <name type="scientific">Prevotella amnii DNF00058</name>
    <dbReference type="NCBI Taxonomy" id="1401066"/>
    <lineage>
        <taxon>Bacteria</taxon>
        <taxon>Pseudomonadati</taxon>
        <taxon>Bacteroidota</taxon>
        <taxon>Bacteroidia</taxon>
        <taxon>Bacteroidales</taxon>
        <taxon>Prevotellaceae</taxon>
        <taxon>Prevotella</taxon>
    </lineage>
</organism>
<dbReference type="CDD" id="cd00729">
    <property type="entry name" value="rubredoxin_SM"/>
    <property type="match status" value="1"/>
</dbReference>
<feature type="domain" description="Rubredoxin-like" evidence="6">
    <location>
        <begin position="2"/>
        <end position="36"/>
    </location>
</feature>
<dbReference type="InterPro" id="IPR024934">
    <property type="entry name" value="Rubredoxin-like_dom"/>
</dbReference>
<keyword evidence="2" id="KW-0813">Transport</keyword>
<dbReference type="SUPFAM" id="SSF57802">
    <property type="entry name" value="Rubredoxin-like"/>
    <property type="match status" value="2"/>
</dbReference>
<dbReference type="SUPFAM" id="SSF47240">
    <property type="entry name" value="Ferritin-like"/>
    <property type="match status" value="1"/>
</dbReference>
<evidence type="ECO:0000259" key="7">
    <source>
        <dbReference type="PROSITE" id="PS50905"/>
    </source>
</evidence>
<keyword evidence="4" id="KW-0249">Electron transport</keyword>
<dbReference type="PROSITE" id="PS50903">
    <property type="entry name" value="RUBREDOXIN_LIKE"/>
    <property type="match status" value="2"/>
</dbReference>
<dbReference type="RefSeq" id="WP_008448005.1">
    <property type="nucleotide sequence ID" value="NZ_JRNU01000042.1"/>
</dbReference>
<proteinExistence type="predicted"/>
<dbReference type="Pfam" id="PF02915">
    <property type="entry name" value="Rubrerythrin"/>
    <property type="match status" value="1"/>
</dbReference>
<protein>
    <submittedName>
        <fullName evidence="8">Rubrerythrin</fullName>
    </submittedName>
</protein>
<dbReference type="InterPro" id="IPR048574">
    <property type="entry name" value="RUBY_RBDX"/>
</dbReference>